<evidence type="ECO:0000256" key="6">
    <source>
        <dbReference type="HAMAP-Rule" id="MF_00074"/>
    </source>
</evidence>
<dbReference type="HAMAP" id="MF_00074">
    <property type="entry name" value="16SrRNA_methyltr_G"/>
    <property type="match status" value="1"/>
</dbReference>
<keyword evidence="5 6" id="KW-0949">S-adenosyl-L-methionine</keyword>
<dbReference type="InterPro" id="IPR003682">
    <property type="entry name" value="rRNA_ssu_MeTfrase_G"/>
</dbReference>
<dbReference type="EMBL" id="AAPJ01000009">
    <property type="protein sequence ID" value="EAS48557.1"/>
    <property type="molecule type" value="Genomic_DNA"/>
</dbReference>
<dbReference type="AlphaFoldDB" id="Q1YE42"/>
<feature type="binding site" evidence="6">
    <location>
        <position position="173"/>
    </location>
    <ligand>
        <name>S-adenosyl-L-methionine</name>
        <dbReference type="ChEBI" id="CHEBI:59789"/>
    </ligand>
</feature>
<feature type="binding site" evidence="6">
    <location>
        <position position="107"/>
    </location>
    <ligand>
        <name>S-adenosyl-L-methionine</name>
        <dbReference type="ChEBI" id="CHEBI:59789"/>
    </ligand>
</feature>
<sequence>MRRDRDSEKPARPYVRPANKPRSAPKPRPAEVAAAQERGRAEFLSTRNVSRETLERLDRYVALLTEWQTRMNLVAPATIGDVWSRHIADSLALERLLPNVTVCVDLGSGAGLPGLVIAAARPALSVDLVEANSKKIAFLRAVQRDLGLSGMAHGARIEDCGAVLAKADIVIARALASLTELFALVAPHIRADTRCFFQKGRNHEQEINAATAHWRFSMIKHESSLDDGSVVLEIDEITPR</sequence>
<reference evidence="8 9" key="1">
    <citation type="journal article" date="2008" name="Appl. Environ. Microbiol.">
        <title>Genomic insights into Mn(II) oxidation by the marine alphaproteobacterium Aurantimonas sp. strain SI85-9A1.</title>
        <authorList>
            <person name="Dick G.J."/>
            <person name="Podell S."/>
            <person name="Johnson H.A."/>
            <person name="Rivera-Espinoza Y."/>
            <person name="Bernier-Latmani R."/>
            <person name="McCarthy J.K."/>
            <person name="Torpey J.W."/>
            <person name="Clement B.G."/>
            <person name="Gaasterland T."/>
            <person name="Tebo B.M."/>
        </authorList>
    </citation>
    <scope>NUCLEOTIDE SEQUENCE [LARGE SCALE GENOMIC DNA]</scope>
    <source>
        <strain evidence="8 9">SI85-9A1</strain>
    </source>
</reference>
<keyword evidence="2 6" id="KW-0698">rRNA processing</keyword>
<comment type="caution">
    <text evidence="8">The sequence shown here is derived from an EMBL/GenBank/DDBJ whole genome shotgun (WGS) entry which is preliminary data.</text>
</comment>
<comment type="caution">
    <text evidence="6">Lacks conserved residue(s) required for the propagation of feature annotation.</text>
</comment>
<name>Q1YE42_AURMS</name>
<dbReference type="PANTHER" id="PTHR31760:SF0">
    <property type="entry name" value="S-ADENOSYL-L-METHIONINE-DEPENDENT METHYLTRANSFERASES SUPERFAMILY PROTEIN"/>
    <property type="match status" value="1"/>
</dbReference>
<evidence type="ECO:0000313" key="8">
    <source>
        <dbReference type="EMBL" id="EAS48557.1"/>
    </source>
</evidence>
<comment type="similarity">
    <text evidence="6">Belongs to the methyltransferase superfamily. RNA methyltransferase RsmG family.</text>
</comment>
<dbReference type="NCBIfam" id="TIGR00138">
    <property type="entry name" value="rsmG_gidB"/>
    <property type="match status" value="1"/>
</dbReference>
<dbReference type="GO" id="GO:0070043">
    <property type="term" value="F:rRNA (guanine-N7-)-methyltransferase activity"/>
    <property type="evidence" value="ECO:0007669"/>
    <property type="project" value="UniProtKB-UniRule"/>
</dbReference>
<dbReference type="Pfam" id="PF02527">
    <property type="entry name" value="GidB"/>
    <property type="match status" value="1"/>
</dbReference>
<protein>
    <recommendedName>
        <fullName evidence="6">Ribosomal RNA small subunit methyltransferase G</fullName>
        <ecNumber evidence="6">2.1.1.170</ecNumber>
    </recommendedName>
    <alternativeName>
        <fullName evidence="6">16S rRNA 7-methylguanosine methyltransferase</fullName>
        <shortName evidence="6">16S rRNA m7G methyltransferase</shortName>
    </alternativeName>
</protein>
<comment type="function">
    <text evidence="6">Specifically methylates the N7 position of guanine in position 527 of 16S rRNA.</text>
</comment>
<organism evidence="8 9">
    <name type="scientific">Aurantimonas manganoxydans (strain ATCC BAA-1229 / DSM 21871 / SI85-9A1)</name>
    <dbReference type="NCBI Taxonomy" id="287752"/>
    <lineage>
        <taxon>Bacteria</taxon>
        <taxon>Pseudomonadati</taxon>
        <taxon>Pseudomonadota</taxon>
        <taxon>Alphaproteobacteria</taxon>
        <taxon>Hyphomicrobiales</taxon>
        <taxon>Aurantimonadaceae</taxon>
        <taxon>Aurantimonas</taxon>
    </lineage>
</organism>
<feature type="region of interest" description="Disordered" evidence="7">
    <location>
        <begin position="1"/>
        <end position="37"/>
    </location>
</feature>
<dbReference type="HOGENOM" id="CLU_065341_1_0_5"/>
<keyword evidence="9" id="KW-1185">Reference proteome</keyword>
<accession>Q1YE42</accession>
<dbReference type="InterPro" id="IPR029063">
    <property type="entry name" value="SAM-dependent_MTases_sf"/>
</dbReference>
<evidence type="ECO:0000256" key="5">
    <source>
        <dbReference type="ARBA" id="ARBA00022691"/>
    </source>
</evidence>
<evidence type="ECO:0000256" key="3">
    <source>
        <dbReference type="ARBA" id="ARBA00022603"/>
    </source>
</evidence>
<dbReference type="Gene3D" id="3.40.50.150">
    <property type="entry name" value="Vaccinia Virus protein VP39"/>
    <property type="match status" value="1"/>
</dbReference>
<feature type="binding site" evidence="6">
    <location>
        <begin position="157"/>
        <end position="158"/>
    </location>
    <ligand>
        <name>S-adenosyl-L-methionine</name>
        <dbReference type="ChEBI" id="CHEBI:59789"/>
    </ligand>
</feature>
<dbReference type="OrthoDB" id="9808773at2"/>
<feature type="compositionally biased region" description="Basic and acidic residues" evidence="7">
    <location>
        <begin position="1"/>
        <end position="11"/>
    </location>
</feature>
<comment type="catalytic activity">
    <reaction evidence="6">
        <text>guanosine(527) in 16S rRNA + S-adenosyl-L-methionine = N(7)-methylguanosine(527) in 16S rRNA + S-adenosyl-L-homocysteine</text>
        <dbReference type="Rhea" id="RHEA:42732"/>
        <dbReference type="Rhea" id="RHEA-COMP:10209"/>
        <dbReference type="Rhea" id="RHEA-COMP:10210"/>
        <dbReference type="ChEBI" id="CHEBI:57856"/>
        <dbReference type="ChEBI" id="CHEBI:59789"/>
        <dbReference type="ChEBI" id="CHEBI:74269"/>
        <dbReference type="ChEBI" id="CHEBI:74480"/>
        <dbReference type="EC" id="2.1.1.170"/>
    </reaction>
</comment>
<evidence type="ECO:0000256" key="4">
    <source>
        <dbReference type="ARBA" id="ARBA00022679"/>
    </source>
</evidence>
<comment type="subcellular location">
    <subcellularLocation>
        <location evidence="6">Cytoplasm</location>
    </subcellularLocation>
</comment>
<keyword evidence="1 6" id="KW-0963">Cytoplasm</keyword>
<dbReference type="SUPFAM" id="SSF53335">
    <property type="entry name" value="S-adenosyl-L-methionine-dependent methyltransferases"/>
    <property type="match status" value="1"/>
</dbReference>
<gene>
    <name evidence="6" type="primary">rsmG</name>
    <name evidence="8" type="ORF">SI859A1_03576</name>
</gene>
<dbReference type="PANTHER" id="PTHR31760">
    <property type="entry name" value="S-ADENOSYL-L-METHIONINE-DEPENDENT METHYLTRANSFERASES SUPERFAMILY PROTEIN"/>
    <property type="match status" value="1"/>
</dbReference>
<keyword evidence="4 6" id="KW-0808">Transferase</keyword>
<evidence type="ECO:0000313" key="9">
    <source>
        <dbReference type="Proteomes" id="UP000000321"/>
    </source>
</evidence>
<dbReference type="GO" id="GO:0005829">
    <property type="term" value="C:cytosol"/>
    <property type="evidence" value="ECO:0007669"/>
    <property type="project" value="TreeGrafter"/>
</dbReference>
<dbReference type="RefSeq" id="WP_009211385.1">
    <property type="nucleotide sequence ID" value="NZ_BBWP01000039.1"/>
</dbReference>
<feature type="binding site" evidence="6">
    <location>
        <position position="112"/>
    </location>
    <ligand>
        <name>S-adenosyl-L-methionine</name>
        <dbReference type="ChEBI" id="CHEBI:59789"/>
    </ligand>
</feature>
<keyword evidence="3 6" id="KW-0489">Methyltransferase</keyword>
<dbReference type="EC" id="2.1.1.170" evidence="6"/>
<evidence type="ECO:0000256" key="7">
    <source>
        <dbReference type="SAM" id="MobiDB-lite"/>
    </source>
</evidence>
<evidence type="ECO:0000256" key="1">
    <source>
        <dbReference type="ARBA" id="ARBA00022490"/>
    </source>
</evidence>
<evidence type="ECO:0000256" key="2">
    <source>
        <dbReference type="ARBA" id="ARBA00022552"/>
    </source>
</evidence>
<dbReference type="BioCyc" id="AURANTIMONAS:SI859A1_03576-MONOMER"/>
<dbReference type="Proteomes" id="UP000000321">
    <property type="component" value="Unassembled WGS sequence"/>
</dbReference>
<proteinExistence type="inferred from homology"/>